<keyword evidence="7" id="KW-1185">Reference proteome</keyword>
<evidence type="ECO:0000259" key="5">
    <source>
        <dbReference type="PROSITE" id="PS01124"/>
    </source>
</evidence>
<dbReference type="InterPro" id="IPR018060">
    <property type="entry name" value="HTH_AraC"/>
</dbReference>
<dbReference type="SMART" id="SM00342">
    <property type="entry name" value="HTH_ARAC"/>
    <property type="match status" value="1"/>
</dbReference>
<keyword evidence="1" id="KW-0805">Transcription regulation</keyword>
<dbReference type="Pfam" id="PF14525">
    <property type="entry name" value="AraC_binding_2"/>
    <property type="match status" value="1"/>
</dbReference>
<accession>A0A919T024</accession>
<evidence type="ECO:0000256" key="3">
    <source>
        <dbReference type="ARBA" id="ARBA00023163"/>
    </source>
</evidence>
<dbReference type="PANTHER" id="PTHR46796:SF6">
    <property type="entry name" value="ARAC SUBFAMILY"/>
    <property type="match status" value="1"/>
</dbReference>
<dbReference type="InterPro" id="IPR018062">
    <property type="entry name" value="HTH_AraC-typ_CS"/>
</dbReference>
<evidence type="ECO:0000313" key="7">
    <source>
        <dbReference type="Proteomes" id="UP000680865"/>
    </source>
</evidence>
<evidence type="ECO:0000313" key="6">
    <source>
        <dbReference type="EMBL" id="GIM80507.1"/>
    </source>
</evidence>
<dbReference type="InterPro" id="IPR035418">
    <property type="entry name" value="AraC-bd_2"/>
</dbReference>
<gene>
    <name evidence="6" type="ORF">Aco04nite_71080</name>
</gene>
<feature type="region of interest" description="Disordered" evidence="4">
    <location>
        <begin position="295"/>
        <end position="326"/>
    </location>
</feature>
<dbReference type="EMBL" id="BOQP01000043">
    <property type="protein sequence ID" value="GIM80507.1"/>
    <property type="molecule type" value="Genomic_DNA"/>
</dbReference>
<dbReference type="PANTHER" id="PTHR46796">
    <property type="entry name" value="HTH-TYPE TRANSCRIPTIONAL ACTIVATOR RHAS-RELATED"/>
    <property type="match status" value="1"/>
</dbReference>
<dbReference type="Gene3D" id="1.10.10.60">
    <property type="entry name" value="Homeodomain-like"/>
    <property type="match status" value="1"/>
</dbReference>
<feature type="domain" description="HTH araC/xylS-type" evidence="5">
    <location>
        <begin position="206"/>
        <end position="307"/>
    </location>
</feature>
<proteinExistence type="predicted"/>
<dbReference type="PROSITE" id="PS00041">
    <property type="entry name" value="HTH_ARAC_FAMILY_1"/>
    <property type="match status" value="1"/>
</dbReference>
<dbReference type="GO" id="GO:0043565">
    <property type="term" value="F:sequence-specific DNA binding"/>
    <property type="evidence" value="ECO:0007669"/>
    <property type="project" value="InterPro"/>
</dbReference>
<reference evidence="6" key="1">
    <citation type="submission" date="2021-03" db="EMBL/GenBank/DDBJ databases">
        <title>Whole genome shotgun sequence of Actinoplanes consettensis NBRC 14913.</title>
        <authorList>
            <person name="Komaki H."/>
            <person name="Tamura T."/>
        </authorList>
    </citation>
    <scope>NUCLEOTIDE SEQUENCE</scope>
    <source>
        <strain evidence="6">NBRC 14913</strain>
    </source>
</reference>
<name>A0A919T024_9ACTN</name>
<keyword evidence="3" id="KW-0804">Transcription</keyword>
<protein>
    <recommendedName>
        <fullName evidence="5">HTH araC/xylS-type domain-containing protein</fullName>
    </recommendedName>
</protein>
<dbReference type="InterPro" id="IPR009057">
    <property type="entry name" value="Homeodomain-like_sf"/>
</dbReference>
<dbReference type="AlphaFoldDB" id="A0A919T024"/>
<evidence type="ECO:0000256" key="2">
    <source>
        <dbReference type="ARBA" id="ARBA00023125"/>
    </source>
</evidence>
<dbReference type="GO" id="GO:0003700">
    <property type="term" value="F:DNA-binding transcription factor activity"/>
    <property type="evidence" value="ECO:0007669"/>
    <property type="project" value="InterPro"/>
</dbReference>
<evidence type="ECO:0000256" key="1">
    <source>
        <dbReference type="ARBA" id="ARBA00023015"/>
    </source>
</evidence>
<dbReference type="InterPro" id="IPR050204">
    <property type="entry name" value="AraC_XylS_family_regulators"/>
</dbReference>
<dbReference type="SUPFAM" id="SSF46689">
    <property type="entry name" value="Homeodomain-like"/>
    <property type="match status" value="1"/>
</dbReference>
<dbReference type="RefSeq" id="WP_213001564.1">
    <property type="nucleotide sequence ID" value="NZ_BAAATW010000001.1"/>
</dbReference>
<dbReference type="Proteomes" id="UP000680865">
    <property type="component" value="Unassembled WGS sequence"/>
</dbReference>
<keyword evidence="2" id="KW-0238">DNA-binding</keyword>
<evidence type="ECO:0000256" key="4">
    <source>
        <dbReference type="SAM" id="MobiDB-lite"/>
    </source>
</evidence>
<dbReference type="Pfam" id="PF12833">
    <property type="entry name" value="HTH_18"/>
    <property type="match status" value="1"/>
</dbReference>
<comment type="caution">
    <text evidence="6">The sequence shown here is derived from an EMBL/GenBank/DDBJ whole genome shotgun (WGS) entry which is preliminary data.</text>
</comment>
<dbReference type="PROSITE" id="PS01124">
    <property type="entry name" value="HTH_ARAC_FAMILY_2"/>
    <property type="match status" value="1"/>
</dbReference>
<sequence length="326" mass="36460">MYRWNERGLTPTPDAWREAFIDLHGKSRVTLTEAGPWAGRLEWQRSRSYGIALCGNVREEFVRERRHIRTDPRGMFELLVPTAGSAQVEQAAAAGEIRPGTLALCDVDRPVTFAHGEEFQSVALIFPREAIHRRNPAGARDSQVFDGTAGLGRLIRQTVLTLQQEREHLSEATFDIACDQLLDLLCLVAEGAGDSAPAAQRKEVEAQVRQYVRRHAADPDLSITDIARALGWSARYLQDVLQASGTTSRDLIRSERLRLARTRLASSTWDNRSIAQVAHASGFASHASFATAYRREYGGTPRETRGDRREFDVTRRETPGDHRGES</sequence>
<organism evidence="6 7">
    <name type="scientific">Winogradskya consettensis</name>
    <dbReference type="NCBI Taxonomy" id="113560"/>
    <lineage>
        <taxon>Bacteria</taxon>
        <taxon>Bacillati</taxon>
        <taxon>Actinomycetota</taxon>
        <taxon>Actinomycetes</taxon>
        <taxon>Micromonosporales</taxon>
        <taxon>Micromonosporaceae</taxon>
        <taxon>Winogradskya</taxon>
    </lineage>
</organism>